<keyword evidence="4" id="KW-1133">Transmembrane helix</keyword>
<dbReference type="CDD" id="cd16917">
    <property type="entry name" value="HATPase_UhpB-NarQ-NarX-like"/>
    <property type="match status" value="1"/>
</dbReference>
<keyword evidence="1" id="KW-0808">Transferase</keyword>
<dbReference type="EMBL" id="PNHK01000003">
    <property type="protein sequence ID" value="PMD05027.1"/>
    <property type="molecule type" value="Genomic_DNA"/>
</dbReference>
<feature type="transmembrane region" description="Helical" evidence="4">
    <location>
        <begin position="107"/>
        <end position="123"/>
    </location>
</feature>
<organism evidence="6 7">
    <name type="scientific">Brevibacterium paucivorans</name>
    <dbReference type="NCBI Taxonomy" id="170994"/>
    <lineage>
        <taxon>Bacteria</taxon>
        <taxon>Bacillati</taxon>
        <taxon>Actinomycetota</taxon>
        <taxon>Actinomycetes</taxon>
        <taxon>Micrococcales</taxon>
        <taxon>Brevibacteriaceae</taxon>
        <taxon>Brevibacterium</taxon>
    </lineage>
</organism>
<dbReference type="GO" id="GO:0000155">
    <property type="term" value="F:phosphorelay sensor kinase activity"/>
    <property type="evidence" value="ECO:0007669"/>
    <property type="project" value="InterPro"/>
</dbReference>
<dbReference type="SMART" id="SM00387">
    <property type="entry name" value="HATPase_c"/>
    <property type="match status" value="1"/>
</dbReference>
<feature type="domain" description="Histidine kinase/HSP90-like ATPase" evidence="5">
    <location>
        <begin position="301"/>
        <end position="394"/>
    </location>
</feature>
<dbReference type="Proteomes" id="UP000235598">
    <property type="component" value="Unassembled WGS sequence"/>
</dbReference>
<dbReference type="InterPro" id="IPR011712">
    <property type="entry name" value="Sig_transdc_His_kin_sub3_dim/P"/>
</dbReference>
<evidence type="ECO:0000256" key="4">
    <source>
        <dbReference type="SAM" id="Phobius"/>
    </source>
</evidence>
<dbReference type="InterPro" id="IPR003594">
    <property type="entry name" value="HATPase_dom"/>
</dbReference>
<reference evidence="6 7" key="1">
    <citation type="submission" date="2017-09" db="EMBL/GenBank/DDBJ databases">
        <title>Bacterial strain isolated from the female urinary microbiota.</title>
        <authorList>
            <person name="Thomas-White K."/>
            <person name="Kumar N."/>
            <person name="Forster S."/>
            <person name="Putonti C."/>
            <person name="Lawley T."/>
            <person name="Wolfe A.J."/>
        </authorList>
    </citation>
    <scope>NUCLEOTIDE SEQUENCE [LARGE SCALE GENOMIC DNA]</scope>
    <source>
        <strain evidence="6 7">UMB1301</strain>
    </source>
</reference>
<dbReference type="AlphaFoldDB" id="A0A2N6VLR5"/>
<dbReference type="PANTHER" id="PTHR24421">
    <property type="entry name" value="NITRATE/NITRITE SENSOR PROTEIN NARX-RELATED"/>
    <property type="match status" value="1"/>
</dbReference>
<proteinExistence type="predicted"/>
<evidence type="ECO:0000256" key="3">
    <source>
        <dbReference type="ARBA" id="ARBA00023012"/>
    </source>
</evidence>
<keyword evidence="4" id="KW-0472">Membrane</keyword>
<dbReference type="InterPro" id="IPR050482">
    <property type="entry name" value="Sensor_HK_TwoCompSys"/>
</dbReference>
<evidence type="ECO:0000313" key="6">
    <source>
        <dbReference type="EMBL" id="PMD05027.1"/>
    </source>
</evidence>
<evidence type="ECO:0000256" key="1">
    <source>
        <dbReference type="ARBA" id="ARBA00022679"/>
    </source>
</evidence>
<comment type="caution">
    <text evidence="6">The sequence shown here is derived from an EMBL/GenBank/DDBJ whole genome shotgun (WGS) entry which is preliminary data.</text>
</comment>
<feature type="transmembrane region" description="Helical" evidence="4">
    <location>
        <begin position="23"/>
        <end position="47"/>
    </location>
</feature>
<dbReference type="Pfam" id="PF07730">
    <property type="entry name" value="HisKA_3"/>
    <property type="match status" value="1"/>
</dbReference>
<accession>A0A2N6VLR5</accession>
<dbReference type="Gene3D" id="3.30.565.10">
    <property type="entry name" value="Histidine kinase-like ATPase, C-terminal domain"/>
    <property type="match status" value="1"/>
</dbReference>
<protein>
    <recommendedName>
        <fullName evidence="5">Histidine kinase/HSP90-like ATPase domain-containing protein</fullName>
    </recommendedName>
</protein>
<evidence type="ECO:0000256" key="2">
    <source>
        <dbReference type="ARBA" id="ARBA00022777"/>
    </source>
</evidence>
<sequence length="399" mass="42989">MPATKDVWAKRSRNKSATSNKSVVAPLAKTVIIMRMLFVYPVIASWANNGISVLEPGVLVLLATESLVALRYWEQIQGFVSRHPLVPSLDILLSVLVMGSSRGSSPYFLYLGATAVLIGLLYAGKNRMLLTFILLGAFVLVPLILQSRNNRSDPLTSVVEMIASSLVLVVLVHLGGRLNALQGRVDTAITLASQNAREGALGEERSRIARELHDSTVKSLVGINLLSASIKQKPESALRTAELIEQAATTAIDESRTILSSLRQGNTGDFETVLKKSMNELEVVHNVPVTLTFEGDGVSPEHHFNVRKILEEAVTNAAVHSGTDRIDVAVHTANEDVIARVTDYGCGFRHRSGASGHIGLASMRERAEEMGGTLTVSSIVNRGTTVTVHVPGKGRGAYE</sequence>
<dbReference type="GO" id="GO:0046983">
    <property type="term" value="F:protein dimerization activity"/>
    <property type="evidence" value="ECO:0007669"/>
    <property type="project" value="InterPro"/>
</dbReference>
<name>A0A2N6VLR5_9MICO</name>
<dbReference type="InterPro" id="IPR036890">
    <property type="entry name" value="HATPase_C_sf"/>
</dbReference>
<evidence type="ECO:0000259" key="5">
    <source>
        <dbReference type="SMART" id="SM00387"/>
    </source>
</evidence>
<dbReference type="GO" id="GO:0016020">
    <property type="term" value="C:membrane"/>
    <property type="evidence" value="ECO:0007669"/>
    <property type="project" value="InterPro"/>
</dbReference>
<evidence type="ECO:0000313" key="7">
    <source>
        <dbReference type="Proteomes" id="UP000235598"/>
    </source>
</evidence>
<keyword evidence="2" id="KW-0418">Kinase</keyword>
<feature type="transmembrane region" description="Helical" evidence="4">
    <location>
        <begin position="157"/>
        <end position="174"/>
    </location>
</feature>
<keyword evidence="4" id="KW-0812">Transmembrane</keyword>
<dbReference type="Pfam" id="PF02518">
    <property type="entry name" value="HATPase_c"/>
    <property type="match status" value="1"/>
</dbReference>
<dbReference type="SUPFAM" id="SSF55874">
    <property type="entry name" value="ATPase domain of HSP90 chaperone/DNA topoisomerase II/histidine kinase"/>
    <property type="match status" value="1"/>
</dbReference>
<feature type="transmembrane region" description="Helical" evidence="4">
    <location>
        <begin position="128"/>
        <end position="145"/>
    </location>
</feature>
<dbReference type="Gene3D" id="1.20.5.1930">
    <property type="match status" value="1"/>
</dbReference>
<keyword evidence="3" id="KW-0902">Two-component regulatory system</keyword>
<gene>
    <name evidence="6" type="ORF">CJ199_07980</name>
</gene>